<gene>
    <name evidence="1" type="ORF">SAMN05216233_120118</name>
</gene>
<proteinExistence type="predicted"/>
<keyword evidence="2" id="KW-1185">Reference proteome</keyword>
<evidence type="ECO:0000313" key="2">
    <source>
        <dbReference type="Proteomes" id="UP000198870"/>
    </source>
</evidence>
<dbReference type="Proteomes" id="UP000198870">
    <property type="component" value="Unassembled WGS sequence"/>
</dbReference>
<sequence length="44" mass="5109">MYRHNIEINTMVISNKVGLSEIDVRRIIKKAQEDGLFPKYADMA</sequence>
<evidence type="ECO:0000313" key="1">
    <source>
        <dbReference type="EMBL" id="SCY76966.1"/>
    </source>
</evidence>
<protein>
    <submittedName>
        <fullName evidence="1">Uncharacterized protein</fullName>
    </submittedName>
</protein>
<organism evidence="1 2">
    <name type="scientific">Desulfoluna spongiiphila</name>
    <dbReference type="NCBI Taxonomy" id="419481"/>
    <lineage>
        <taxon>Bacteria</taxon>
        <taxon>Pseudomonadati</taxon>
        <taxon>Thermodesulfobacteriota</taxon>
        <taxon>Desulfobacteria</taxon>
        <taxon>Desulfobacterales</taxon>
        <taxon>Desulfolunaceae</taxon>
        <taxon>Desulfoluna</taxon>
    </lineage>
</organism>
<reference evidence="1 2" key="1">
    <citation type="submission" date="2016-10" db="EMBL/GenBank/DDBJ databases">
        <authorList>
            <person name="de Groot N.N."/>
        </authorList>
    </citation>
    <scope>NUCLEOTIDE SEQUENCE [LARGE SCALE GENOMIC DNA]</scope>
    <source>
        <strain evidence="1 2">AA1</strain>
    </source>
</reference>
<dbReference type="EMBL" id="FMUX01000020">
    <property type="protein sequence ID" value="SCY76966.1"/>
    <property type="molecule type" value="Genomic_DNA"/>
</dbReference>
<dbReference type="AlphaFoldDB" id="A0A1G5ILG9"/>
<accession>A0A1G5ILG9</accession>
<name>A0A1G5ILG9_9BACT</name>